<dbReference type="InterPro" id="IPR001478">
    <property type="entry name" value="PDZ"/>
</dbReference>
<dbReference type="Pfam" id="PF02163">
    <property type="entry name" value="Peptidase_M50"/>
    <property type="match status" value="1"/>
</dbReference>
<dbReference type="GO" id="GO:0004222">
    <property type="term" value="F:metalloendopeptidase activity"/>
    <property type="evidence" value="ECO:0007669"/>
    <property type="project" value="InterPro"/>
</dbReference>
<evidence type="ECO:0000256" key="7">
    <source>
        <dbReference type="ARBA" id="ARBA00022989"/>
    </source>
</evidence>
<dbReference type="EMBL" id="UINC01013571">
    <property type="protein sequence ID" value="SVA58544.1"/>
    <property type="molecule type" value="Genomic_DNA"/>
</dbReference>
<organism evidence="12">
    <name type="scientific">marine metagenome</name>
    <dbReference type="NCBI Taxonomy" id="408172"/>
    <lineage>
        <taxon>unclassified sequences</taxon>
        <taxon>metagenomes</taxon>
        <taxon>ecological metagenomes</taxon>
    </lineage>
</organism>
<dbReference type="SMART" id="SM00228">
    <property type="entry name" value="PDZ"/>
    <property type="match status" value="1"/>
</dbReference>
<dbReference type="PANTHER" id="PTHR42837">
    <property type="entry name" value="REGULATOR OF SIGMA-E PROTEASE RSEP"/>
    <property type="match status" value="1"/>
</dbReference>
<dbReference type="CDD" id="cd06163">
    <property type="entry name" value="S2P-M50_PDZ_RseP-like"/>
    <property type="match status" value="1"/>
</dbReference>
<proteinExistence type="predicted"/>
<dbReference type="InterPro" id="IPR004387">
    <property type="entry name" value="Pept_M50_Zn"/>
</dbReference>
<dbReference type="GO" id="GO:0016020">
    <property type="term" value="C:membrane"/>
    <property type="evidence" value="ECO:0007669"/>
    <property type="project" value="UniProtKB-SubCell"/>
</dbReference>
<keyword evidence="6" id="KW-0862">Zinc</keyword>
<dbReference type="Gene3D" id="2.30.42.10">
    <property type="match status" value="1"/>
</dbReference>
<comment type="subcellular location">
    <subcellularLocation>
        <location evidence="2">Membrane</location>
        <topology evidence="2">Multi-pass membrane protein</topology>
    </subcellularLocation>
</comment>
<evidence type="ECO:0000256" key="1">
    <source>
        <dbReference type="ARBA" id="ARBA00001947"/>
    </source>
</evidence>
<dbReference type="SUPFAM" id="SSF50156">
    <property type="entry name" value="PDZ domain-like"/>
    <property type="match status" value="1"/>
</dbReference>
<evidence type="ECO:0000256" key="6">
    <source>
        <dbReference type="ARBA" id="ARBA00022833"/>
    </source>
</evidence>
<dbReference type="InterPro" id="IPR008915">
    <property type="entry name" value="Peptidase_M50"/>
</dbReference>
<gene>
    <name evidence="12" type="ORF">METZ01_LOCUS111398</name>
</gene>
<reference evidence="12" key="1">
    <citation type="submission" date="2018-05" db="EMBL/GenBank/DDBJ databases">
        <authorList>
            <person name="Lanie J.A."/>
            <person name="Ng W.-L."/>
            <person name="Kazmierczak K.M."/>
            <person name="Andrzejewski T.M."/>
            <person name="Davidsen T.M."/>
            <person name="Wayne K.J."/>
            <person name="Tettelin H."/>
            <person name="Glass J.I."/>
            <person name="Rusch D."/>
            <person name="Podicherti R."/>
            <person name="Tsui H.-C.T."/>
            <person name="Winkler M.E."/>
        </authorList>
    </citation>
    <scope>NUCLEOTIDE SEQUENCE</scope>
</reference>
<keyword evidence="4 10" id="KW-0812">Transmembrane</keyword>
<feature type="domain" description="PDZ" evidence="11">
    <location>
        <begin position="136"/>
        <end position="178"/>
    </location>
</feature>
<evidence type="ECO:0000256" key="2">
    <source>
        <dbReference type="ARBA" id="ARBA00004141"/>
    </source>
</evidence>
<dbReference type="CDD" id="cd23081">
    <property type="entry name" value="cpPDZ_EcRseP-like"/>
    <property type="match status" value="1"/>
</dbReference>
<dbReference type="GO" id="GO:0006508">
    <property type="term" value="P:proteolysis"/>
    <property type="evidence" value="ECO:0007669"/>
    <property type="project" value="UniProtKB-KW"/>
</dbReference>
<dbReference type="Pfam" id="PF17820">
    <property type="entry name" value="PDZ_6"/>
    <property type="match status" value="1"/>
</dbReference>
<evidence type="ECO:0000256" key="3">
    <source>
        <dbReference type="ARBA" id="ARBA00022670"/>
    </source>
</evidence>
<evidence type="ECO:0000256" key="5">
    <source>
        <dbReference type="ARBA" id="ARBA00022801"/>
    </source>
</evidence>
<accession>A0A381X1C6</accession>
<evidence type="ECO:0000256" key="9">
    <source>
        <dbReference type="ARBA" id="ARBA00023136"/>
    </source>
</evidence>
<name>A0A381X1C6_9ZZZZ</name>
<dbReference type="AlphaFoldDB" id="A0A381X1C6"/>
<sequence>MGFIQDLFSYIPLLAQYFLAFAFLITVVVFFHELGHYLIGRFCGIGVETFSIGMGKQLWGRRDKSGTLWRVALLPIGGYVKFYGDADLTGKKSPNLDLGEDEDDKNFHTKSVWKKIATTAAGPIFNFLLAIIIFAGIFIYRGESIVQPFIGEVLENSPAHNFGLKKGDEVISINGQDIFSFNELRSFVFENPEKELTINIIRDGSTITVSLFPELIVDRDRFGTEYKIGRIGVMAMQDPSYHSVRDHNVISGFYRGIEETFNLSGKILSYLKNLFLGRESIDQIGGPIKIVQITGEISNYGIIALLSLIAAISVNLGIVNLLPIPVLDGGHLLYYSIEVLFGKPLNPKVQEIGMQIGMTILIALMLFVTFLDISRL</sequence>
<evidence type="ECO:0000313" key="12">
    <source>
        <dbReference type="EMBL" id="SVA58544.1"/>
    </source>
</evidence>
<protein>
    <recommendedName>
        <fullName evidence="11">PDZ domain-containing protein</fullName>
    </recommendedName>
</protein>
<feature type="transmembrane region" description="Helical" evidence="10">
    <location>
        <begin position="120"/>
        <end position="140"/>
    </location>
</feature>
<evidence type="ECO:0000256" key="10">
    <source>
        <dbReference type="SAM" id="Phobius"/>
    </source>
</evidence>
<comment type="cofactor">
    <cofactor evidence="1">
        <name>Zn(2+)</name>
        <dbReference type="ChEBI" id="CHEBI:29105"/>
    </cofactor>
</comment>
<dbReference type="PROSITE" id="PS50106">
    <property type="entry name" value="PDZ"/>
    <property type="match status" value="1"/>
</dbReference>
<dbReference type="InterPro" id="IPR036034">
    <property type="entry name" value="PDZ_sf"/>
</dbReference>
<feature type="transmembrane region" description="Helical" evidence="10">
    <location>
        <begin position="302"/>
        <end position="324"/>
    </location>
</feature>
<dbReference type="PANTHER" id="PTHR42837:SF2">
    <property type="entry name" value="MEMBRANE METALLOPROTEASE ARASP2, CHLOROPLASTIC-RELATED"/>
    <property type="match status" value="1"/>
</dbReference>
<feature type="transmembrane region" description="Helical" evidence="10">
    <location>
        <begin position="352"/>
        <end position="373"/>
    </location>
</feature>
<keyword evidence="5" id="KW-0378">Hydrolase</keyword>
<dbReference type="InterPro" id="IPR041489">
    <property type="entry name" value="PDZ_6"/>
</dbReference>
<keyword evidence="9 10" id="KW-0472">Membrane</keyword>
<evidence type="ECO:0000256" key="8">
    <source>
        <dbReference type="ARBA" id="ARBA00023049"/>
    </source>
</evidence>
<evidence type="ECO:0000259" key="11">
    <source>
        <dbReference type="PROSITE" id="PS50106"/>
    </source>
</evidence>
<dbReference type="NCBIfam" id="TIGR00054">
    <property type="entry name" value="RIP metalloprotease RseP"/>
    <property type="match status" value="1"/>
</dbReference>
<feature type="transmembrane region" description="Helical" evidence="10">
    <location>
        <begin position="7"/>
        <end position="31"/>
    </location>
</feature>
<keyword evidence="7 10" id="KW-1133">Transmembrane helix</keyword>
<evidence type="ECO:0000256" key="4">
    <source>
        <dbReference type="ARBA" id="ARBA00022692"/>
    </source>
</evidence>
<keyword evidence="8" id="KW-0482">Metalloprotease</keyword>
<keyword evidence="3" id="KW-0645">Protease</keyword>